<keyword evidence="4" id="KW-1185">Reference proteome</keyword>
<feature type="compositionally biased region" description="Polar residues" evidence="2">
    <location>
        <begin position="221"/>
        <end position="233"/>
    </location>
</feature>
<evidence type="ECO:0000256" key="1">
    <source>
        <dbReference type="SAM" id="Coils"/>
    </source>
</evidence>
<dbReference type="EMBL" id="LHPG02000008">
    <property type="protein sequence ID" value="PRW56700.1"/>
    <property type="molecule type" value="Genomic_DNA"/>
</dbReference>
<organism evidence="3 4">
    <name type="scientific">Chlorella sorokiniana</name>
    <name type="common">Freshwater green alga</name>
    <dbReference type="NCBI Taxonomy" id="3076"/>
    <lineage>
        <taxon>Eukaryota</taxon>
        <taxon>Viridiplantae</taxon>
        <taxon>Chlorophyta</taxon>
        <taxon>core chlorophytes</taxon>
        <taxon>Trebouxiophyceae</taxon>
        <taxon>Chlorellales</taxon>
        <taxon>Chlorellaceae</taxon>
        <taxon>Chlorella clade</taxon>
        <taxon>Chlorella</taxon>
    </lineage>
</organism>
<feature type="compositionally biased region" description="Gly residues" evidence="2">
    <location>
        <begin position="265"/>
        <end position="286"/>
    </location>
</feature>
<feature type="compositionally biased region" description="Low complexity" evidence="2">
    <location>
        <begin position="109"/>
        <end position="123"/>
    </location>
</feature>
<feature type="coiled-coil region" evidence="1">
    <location>
        <begin position="164"/>
        <end position="208"/>
    </location>
</feature>
<reference evidence="3 4" key="1">
    <citation type="journal article" date="2018" name="Plant J.">
        <title>Genome sequences of Chlorella sorokiniana UTEX 1602 and Micractinium conductrix SAG 241.80: implications to maltose excretion by a green alga.</title>
        <authorList>
            <person name="Arriola M.B."/>
            <person name="Velmurugan N."/>
            <person name="Zhang Y."/>
            <person name="Plunkett M.H."/>
            <person name="Hondzo H."/>
            <person name="Barney B.M."/>
        </authorList>
    </citation>
    <scope>NUCLEOTIDE SEQUENCE [LARGE SCALE GENOMIC DNA]</scope>
    <source>
        <strain evidence="4">UTEX 1602</strain>
    </source>
</reference>
<accession>A0A2P6TRL4</accession>
<feature type="region of interest" description="Disordered" evidence="2">
    <location>
        <begin position="103"/>
        <end position="160"/>
    </location>
</feature>
<dbReference type="AlphaFoldDB" id="A0A2P6TRL4"/>
<dbReference type="OrthoDB" id="515195at2759"/>
<proteinExistence type="predicted"/>
<keyword evidence="1" id="KW-0175">Coiled coil</keyword>
<gene>
    <name evidence="3" type="ORF">C2E21_4570</name>
</gene>
<evidence type="ECO:0000256" key="2">
    <source>
        <dbReference type="SAM" id="MobiDB-lite"/>
    </source>
</evidence>
<comment type="caution">
    <text evidence="3">The sequence shown here is derived from an EMBL/GenBank/DDBJ whole genome shotgun (WGS) entry which is preliminary data.</text>
</comment>
<dbReference type="Proteomes" id="UP000239899">
    <property type="component" value="Unassembled WGS sequence"/>
</dbReference>
<evidence type="ECO:0000313" key="3">
    <source>
        <dbReference type="EMBL" id="PRW56700.1"/>
    </source>
</evidence>
<feature type="compositionally biased region" description="Basic and acidic residues" evidence="2">
    <location>
        <begin position="139"/>
        <end position="160"/>
    </location>
</feature>
<sequence>MDAGQPALGDLDPELALALELDLLSDQELLDVAGLGWPAAAGGSSAPAAPTAVPPLQPQPPLLPTWVLGASQQPFLPAVIPAAAGLGSSWSGGGAAAEVAAAPAPPPAAAGSRAASSAPGRPSTPKHSGRGSASSGVSRYDKPGARERKQEQQRNYRLRCKERAAEQQAQLAALGSAVQAARQQQQQLLEEQAALQKLQEYKDSLVEQLPLSDGAAVPQAEGSSEASGIQTALPSPGHRAALTDSAGGGASGTATPTAAEAGDVGSSGDGIDSGEGSGCGSEGGSCGDRPLGSKDGDWEPVFPANWCKVGLASGSLPRPADALVDAAAALADRQTLNYDGSSGGGGGLLAGMAAALLAVPDVLCRRLMRGIKPYQLTERERGFRNLIKAAMEEWEANPAGRRRVENRLQVLWTIRLKCSDWLARIRPEVVAEARASYVLPAPLPSTAAAVTGCAAQGEGGMEGGVHHILPPIVAQLRISNEQRDRILAHWRAYQQRVAVARQVSREAIQRLQQQEVARQQKGIPGSSGSLPSSAGHFLSSLQAASELATLPPEETAAWFELQHGLWKALTPVQNSRLLLSCAPYLPDCTQLCRLLEWQQQRQQLSRGDSGHFLATAVAV</sequence>
<feature type="region of interest" description="Disordered" evidence="2">
    <location>
        <begin position="212"/>
        <end position="294"/>
    </location>
</feature>
<feature type="compositionally biased region" description="Low complexity" evidence="2">
    <location>
        <begin position="252"/>
        <end position="264"/>
    </location>
</feature>
<name>A0A2P6TRL4_CHLSO</name>
<protein>
    <submittedName>
        <fullName evidence="3">Uncharacterized protein</fullName>
    </submittedName>
</protein>
<evidence type="ECO:0000313" key="4">
    <source>
        <dbReference type="Proteomes" id="UP000239899"/>
    </source>
</evidence>